<evidence type="ECO:0000256" key="1">
    <source>
        <dbReference type="ARBA" id="ARBA00023125"/>
    </source>
</evidence>
<name>A0A7X0VQY0_9CLOT</name>
<dbReference type="InterPro" id="IPR050624">
    <property type="entry name" value="HTH-type_Tx_Regulator"/>
</dbReference>
<dbReference type="SUPFAM" id="SSF46689">
    <property type="entry name" value="Homeodomain-like"/>
    <property type="match status" value="1"/>
</dbReference>
<accession>A0A7X0VQY0</accession>
<feature type="domain" description="HTH tetR-type" evidence="3">
    <location>
        <begin position="3"/>
        <end position="63"/>
    </location>
</feature>
<feature type="DNA-binding region" description="H-T-H motif" evidence="2">
    <location>
        <begin position="26"/>
        <end position="45"/>
    </location>
</feature>
<protein>
    <submittedName>
        <fullName evidence="4">TetR/AcrR family transcriptional regulator C-terminal domain-containing protein</fullName>
    </submittedName>
</protein>
<evidence type="ECO:0000256" key="2">
    <source>
        <dbReference type="PROSITE-ProRule" id="PRU00335"/>
    </source>
</evidence>
<proteinExistence type="predicted"/>
<evidence type="ECO:0000313" key="4">
    <source>
        <dbReference type="EMBL" id="MBB6714060.1"/>
    </source>
</evidence>
<dbReference type="Proteomes" id="UP000585258">
    <property type="component" value="Unassembled WGS sequence"/>
</dbReference>
<dbReference type="AlphaFoldDB" id="A0A7X0VQY0"/>
<dbReference type="PANTHER" id="PTHR43479:SF7">
    <property type="entry name" value="TETR-FAMILY TRANSCRIPTIONAL REGULATOR"/>
    <property type="match status" value="1"/>
</dbReference>
<dbReference type="PROSITE" id="PS50977">
    <property type="entry name" value="HTH_TETR_2"/>
    <property type="match status" value="1"/>
</dbReference>
<dbReference type="InterPro" id="IPR001647">
    <property type="entry name" value="HTH_TetR"/>
</dbReference>
<organism evidence="4 5">
    <name type="scientific">Clostridium gasigenes</name>
    <dbReference type="NCBI Taxonomy" id="94869"/>
    <lineage>
        <taxon>Bacteria</taxon>
        <taxon>Bacillati</taxon>
        <taxon>Bacillota</taxon>
        <taxon>Clostridia</taxon>
        <taxon>Eubacteriales</taxon>
        <taxon>Clostridiaceae</taxon>
        <taxon>Clostridium</taxon>
    </lineage>
</organism>
<dbReference type="GO" id="GO:0003677">
    <property type="term" value="F:DNA binding"/>
    <property type="evidence" value="ECO:0007669"/>
    <property type="project" value="UniProtKB-UniRule"/>
</dbReference>
<dbReference type="Pfam" id="PF14278">
    <property type="entry name" value="TetR_C_8"/>
    <property type="match status" value="1"/>
</dbReference>
<dbReference type="InterPro" id="IPR039532">
    <property type="entry name" value="TetR_C_Firmicutes"/>
</dbReference>
<dbReference type="RefSeq" id="WP_185163745.1">
    <property type="nucleotide sequence ID" value="NZ_JACKWY010000002.1"/>
</dbReference>
<dbReference type="EMBL" id="JACKWY010000002">
    <property type="protein sequence ID" value="MBB6714060.1"/>
    <property type="molecule type" value="Genomic_DNA"/>
</dbReference>
<evidence type="ECO:0000259" key="3">
    <source>
        <dbReference type="PROSITE" id="PS50977"/>
    </source>
</evidence>
<sequence length="184" mass="21834">MSQMTKKALAQSLKKLMLTIPLSKITVNDIVNDCEVNRRTFYYHFQDIYNLLEWIFKNEIASVMEEKKTCDSWQQGFLNIFYYLAENKKLVLNTYNSIGREQLETHLYRVVYYLVFDVVQEISVEMNVPEKEKEFIVNFYKVALVGLLLEWIRSNMVEDPVEIIDNLNKIISGNTHRVLLKYKS</sequence>
<evidence type="ECO:0000313" key="5">
    <source>
        <dbReference type="Proteomes" id="UP000585258"/>
    </source>
</evidence>
<dbReference type="InterPro" id="IPR009057">
    <property type="entry name" value="Homeodomain-like_sf"/>
</dbReference>
<dbReference type="Gene3D" id="1.10.357.10">
    <property type="entry name" value="Tetracycline Repressor, domain 2"/>
    <property type="match status" value="1"/>
</dbReference>
<keyword evidence="1 2" id="KW-0238">DNA-binding</keyword>
<gene>
    <name evidence="4" type="ORF">H7E68_04825</name>
</gene>
<dbReference type="PANTHER" id="PTHR43479">
    <property type="entry name" value="ACREF/ENVCD OPERON REPRESSOR-RELATED"/>
    <property type="match status" value="1"/>
</dbReference>
<comment type="caution">
    <text evidence="4">The sequence shown here is derived from an EMBL/GenBank/DDBJ whole genome shotgun (WGS) entry which is preliminary data.</text>
</comment>
<reference evidence="4 5" key="1">
    <citation type="submission" date="2020-08" db="EMBL/GenBank/DDBJ databases">
        <title>Clostridia isolated from Swiss meat.</title>
        <authorList>
            <person name="Wambui J."/>
            <person name="Stevens M.J.A."/>
            <person name="Stephan R."/>
        </authorList>
    </citation>
    <scope>NUCLEOTIDE SEQUENCE [LARGE SCALE GENOMIC DNA]</scope>
    <source>
        <strain evidence="4 5">CM001</strain>
    </source>
</reference>